<feature type="region of interest" description="Disordered" evidence="3">
    <location>
        <begin position="1136"/>
        <end position="1160"/>
    </location>
</feature>
<dbReference type="InterPro" id="IPR013320">
    <property type="entry name" value="ConA-like_dom_sf"/>
</dbReference>
<dbReference type="Gene3D" id="2.60.120.200">
    <property type="match status" value="2"/>
</dbReference>
<dbReference type="EMBL" id="MCGQ01000001">
    <property type="protein sequence ID" value="OXZ00499.1"/>
    <property type="molecule type" value="Genomic_DNA"/>
</dbReference>
<protein>
    <submittedName>
        <fullName evidence="5">Serine/threonine protein kinase</fullName>
    </submittedName>
</protein>
<proteinExistence type="predicted"/>
<name>A0A233SXZ1_STRDA</name>
<keyword evidence="2" id="KW-1015">Disulfide bond</keyword>
<dbReference type="PANTHER" id="PTHR46943">
    <property type="entry name" value="PENTRAXIN-RELATED PROTEIN PTX3"/>
    <property type="match status" value="1"/>
</dbReference>
<dbReference type="SMART" id="SM00560">
    <property type="entry name" value="LamGL"/>
    <property type="match status" value="2"/>
</dbReference>
<gene>
    <name evidence="5" type="ORF">BEK98_00015</name>
</gene>
<dbReference type="GO" id="GO:0006955">
    <property type="term" value="P:immune response"/>
    <property type="evidence" value="ECO:0007669"/>
    <property type="project" value="InterPro"/>
</dbReference>
<sequence length="1197" mass="128130">MGEATASARAQASGEPVEVTADRTEYSTTKANPDGSFTLTQSTTPQRVKEDGGGWGAVDPVLERRADGRLAPKGAVVDLSFSGGGSGSDMIRLGKDGRSVTLGWAGSLPEPTLDGATATYANVFDGVDLQLTATAESYREVLVVKTPEAAQNPALEQVRLAASGDGLSVVPGAGGGLRAIDEDGNAVFRGPAGQMWDSAGDAESGPQTQLMHTDTPVSANGQAQDDPSQPGEGDSTAVLPVKVDDGAVAVHPDLGLLRGKDTVYPVYIDPSVGLGVSERTKLSSDGDKFWMFDGDKGVGKCGTADGYYCGGGYVDRMYFEFAPTKLAGKYVLDATFRAHETWSFNCDPHWVDLVRTDNISEGTRWPGPKQLDLMGDKYVAAGRGTLCSPDQPDAWVEFNDNPDESDENLKSTVRSFADGKISRLTLMLRAKDEGDPRAWKRFDDSAELSVVFAYKPGVPTNVGVIPGVTGTAQCYKSSSNPLVVTIKNPMVQARVQTQVEAHKGDQEGALQAEYVVERGDDAAWHEVWTGYRPDSGWDPDETLEKMPTSDRADGGLYRYRARTQSHWSYHDKSGDLWSSYSPWCYFKIDLSAPKAPRITPGSPYTECTANLCEGKGGPGVPGSFTFQPNTADIDAAGHTDITAYEYKLLSTPAKPVSGSLKVERDVTPRLSGTQVLSVRAKDVHDRWGTPAEFAFKVAPAPGAVGRWRFDDAAPGSGTTLAKDSATEGTRHDATLQTAGAGWSTLARRGDADYSLWLNDGSDDTLRSGYAATAVPAVNTKDSFTVSAWVYLSDASQNRVVLSAPGTNGSAFTLYYSASYKKWVFNRTAGDVKDNAVYLRSIADAGPPPLKVWTHLAAVFDTKNDADKTNDTIQLFVNGRPQGKPVVLNDLSTAYQPWTSTAGLQFGRSLAGGVWGEHFRGRIDEVTVWQYALMPEQIVEDAQLGQDGIAANELVAYWDATAAKGSEIPESTAYPVPSMKLAPAGTTVNEDDNALFLDGANQYAASTGPVVDETGSFTVSANVRLDSQALKAKPVGYKAQVAAQRMGGESSWALWVVKPADDTYQWKFTRTAVDETGKVTQNAEVPAGDVAVTDSWVQITGVFNAQEDWEWTDPSDATKTETRYGKLHLYVGELDQPADTDTFTTPQQGSGELSLGRGTAAGTTGNYLPGGLQELRIWTGAMNADQVRSQVLDSPESV</sequence>
<dbReference type="SUPFAM" id="SSF49899">
    <property type="entry name" value="Concanavalin A-like lectins/glucanases"/>
    <property type="match status" value="2"/>
</dbReference>
<feature type="compositionally biased region" description="Polar residues" evidence="3">
    <location>
        <begin position="26"/>
        <end position="46"/>
    </location>
</feature>
<evidence type="ECO:0000256" key="2">
    <source>
        <dbReference type="ARBA" id="ARBA00023157"/>
    </source>
</evidence>
<evidence type="ECO:0000313" key="5">
    <source>
        <dbReference type="EMBL" id="OXZ00499.1"/>
    </source>
</evidence>
<feature type="region of interest" description="Disordered" evidence="3">
    <location>
        <begin position="190"/>
        <end position="237"/>
    </location>
</feature>
<feature type="domain" description="LamG-like jellyroll fold" evidence="4">
    <location>
        <begin position="1014"/>
        <end position="1184"/>
    </location>
</feature>
<dbReference type="PANTHER" id="PTHR46943:SF1">
    <property type="entry name" value="PENTRAXIN-RELATED PROTEIN PTX3"/>
    <property type="match status" value="1"/>
</dbReference>
<dbReference type="AlphaFoldDB" id="A0A233SXZ1"/>
<dbReference type="Proteomes" id="UP000215483">
    <property type="component" value="Unassembled WGS sequence"/>
</dbReference>
<keyword evidence="1" id="KW-0732">Signal</keyword>
<organism evidence="5 6">
    <name type="scientific">Streptomyces diastatochromogenes</name>
    <dbReference type="NCBI Taxonomy" id="42236"/>
    <lineage>
        <taxon>Bacteria</taxon>
        <taxon>Bacillati</taxon>
        <taxon>Actinomycetota</taxon>
        <taxon>Actinomycetes</taxon>
        <taxon>Kitasatosporales</taxon>
        <taxon>Streptomycetaceae</taxon>
        <taxon>Streptomyces</taxon>
    </lineage>
</organism>
<reference evidence="5 6" key="1">
    <citation type="submission" date="2016-07" db="EMBL/GenBank/DDBJ databases">
        <title>Draft genome of Streptomyces diastatochromogenes.</title>
        <authorList>
            <person name="Podduturi R."/>
            <person name="Lukassen M.B."/>
            <person name="Clausen N."/>
            <person name="Nielsen J.L."/>
            <person name="Jorgensen N.O."/>
        </authorList>
    </citation>
    <scope>NUCLEOTIDE SEQUENCE [LARGE SCALE GENOMIC DNA]</scope>
    <source>
        <strain evidence="5 6">DSM 40608</strain>
    </source>
</reference>
<feature type="domain" description="LamG-like jellyroll fold" evidence="4">
    <location>
        <begin position="781"/>
        <end position="935"/>
    </location>
</feature>
<evidence type="ECO:0000259" key="4">
    <source>
        <dbReference type="SMART" id="SM00560"/>
    </source>
</evidence>
<feature type="compositionally biased region" description="Polar residues" evidence="3">
    <location>
        <begin position="205"/>
        <end position="227"/>
    </location>
</feature>
<comment type="caution">
    <text evidence="5">The sequence shown here is derived from an EMBL/GenBank/DDBJ whole genome shotgun (WGS) entry which is preliminary data.</text>
</comment>
<keyword evidence="5" id="KW-0723">Serine/threonine-protein kinase</keyword>
<feature type="compositionally biased region" description="Polar residues" evidence="3">
    <location>
        <begin position="1138"/>
        <end position="1150"/>
    </location>
</feature>
<evidence type="ECO:0000313" key="6">
    <source>
        <dbReference type="Proteomes" id="UP000215483"/>
    </source>
</evidence>
<feature type="region of interest" description="Disordered" evidence="3">
    <location>
        <begin position="1"/>
        <end position="57"/>
    </location>
</feature>
<dbReference type="Pfam" id="PF13385">
    <property type="entry name" value="Laminin_G_3"/>
    <property type="match status" value="2"/>
</dbReference>
<keyword evidence="5" id="KW-0418">Kinase</keyword>
<keyword evidence="5" id="KW-0808">Transferase</keyword>
<dbReference type="InterPro" id="IPR006558">
    <property type="entry name" value="LamG-like"/>
</dbReference>
<evidence type="ECO:0000256" key="1">
    <source>
        <dbReference type="ARBA" id="ARBA00022729"/>
    </source>
</evidence>
<dbReference type="GO" id="GO:0004674">
    <property type="term" value="F:protein serine/threonine kinase activity"/>
    <property type="evidence" value="ECO:0007669"/>
    <property type="project" value="UniProtKB-KW"/>
</dbReference>
<dbReference type="InterPro" id="IPR042837">
    <property type="entry name" value="PTX3"/>
</dbReference>
<evidence type="ECO:0000256" key="3">
    <source>
        <dbReference type="SAM" id="MobiDB-lite"/>
    </source>
</evidence>
<keyword evidence="6" id="KW-1185">Reference proteome</keyword>
<accession>A0A233SXZ1</accession>